<dbReference type="NCBIfam" id="NF038346">
    <property type="entry name" value="FtsX_actino"/>
    <property type="match status" value="1"/>
</dbReference>
<feature type="transmembrane region" description="Helical" evidence="13">
    <location>
        <begin position="229"/>
        <end position="255"/>
    </location>
</feature>
<sequence length="304" mass="32910">MRIQYVLQEIGHGLRRNLTMVIAVIVSTAVALTMLGAGLLMWQQTKAMEGYWYGKVQVAVYMCNQNDVGNSANCTSAVTAAESDAIKAKLEITPYVAPGGVIYESQQEAYQHYEEEYGKTALGQNATPSFLESDYRVKLTDPSKYQIVEGAVGGMPGVSSVVDEQQLLSPLFTFIHIAEYTAVGVAGVMLVLAFLLIFNTVRLSAFSRRRETGIMRLVGASNFYIQMPFLLEGAVAGLFGGVLASGVLIGIKAFFIDGIVAPHLTSIQFIGWGPFVFIVPVLLGAGILMAVVASAFTLRKYLRV</sequence>
<evidence type="ECO:0000256" key="8">
    <source>
        <dbReference type="ARBA" id="ARBA00022692"/>
    </source>
</evidence>
<proteinExistence type="inferred from homology"/>
<dbReference type="InterPro" id="IPR003838">
    <property type="entry name" value="ABC3_permease_C"/>
</dbReference>
<dbReference type="EMBL" id="JAGSOH010000031">
    <property type="protein sequence ID" value="MBR7827256.1"/>
    <property type="molecule type" value="Genomic_DNA"/>
</dbReference>
<feature type="transmembrane region" description="Helical" evidence="13">
    <location>
        <begin position="177"/>
        <end position="201"/>
    </location>
</feature>
<dbReference type="PANTHER" id="PTHR47755">
    <property type="entry name" value="CELL DIVISION PROTEIN FTSX"/>
    <property type="match status" value="1"/>
</dbReference>
<evidence type="ECO:0000256" key="1">
    <source>
        <dbReference type="ARBA" id="ARBA00003552"/>
    </source>
</evidence>
<protein>
    <recommendedName>
        <fullName evidence="5 12">Cell division protein FtsX</fullName>
    </recommendedName>
</protein>
<feature type="domain" description="FtsX extracellular" evidence="15">
    <location>
        <begin position="56"/>
        <end position="161"/>
    </location>
</feature>
<comment type="caution">
    <text evidence="16">The sequence shown here is derived from an EMBL/GenBank/DDBJ whole genome shotgun (WGS) entry which is preliminary data.</text>
</comment>
<comment type="similarity">
    <text evidence="3 12">Belongs to the ABC-4 integral membrane protein family. FtsX subfamily.</text>
</comment>
<evidence type="ECO:0000259" key="14">
    <source>
        <dbReference type="Pfam" id="PF02687"/>
    </source>
</evidence>
<comment type="function">
    <text evidence="1">Part of the ABC transporter FtsEX involved in cellular division.</text>
</comment>
<evidence type="ECO:0000259" key="15">
    <source>
        <dbReference type="Pfam" id="PF18075"/>
    </source>
</evidence>
<keyword evidence="11 12" id="KW-0131">Cell cycle</keyword>
<dbReference type="Proteomes" id="UP000676325">
    <property type="component" value="Unassembled WGS sequence"/>
</dbReference>
<evidence type="ECO:0000256" key="5">
    <source>
        <dbReference type="ARBA" id="ARBA00021907"/>
    </source>
</evidence>
<evidence type="ECO:0000256" key="7">
    <source>
        <dbReference type="ARBA" id="ARBA00022618"/>
    </source>
</evidence>
<evidence type="ECO:0000256" key="9">
    <source>
        <dbReference type="ARBA" id="ARBA00022989"/>
    </source>
</evidence>
<keyword evidence="17" id="KW-1185">Reference proteome</keyword>
<evidence type="ECO:0000256" key="12">
    <source>
        <dbReference type="PIRNR" id="PIRNR003097"/>
    </source>
</evidence>
<reference evidence="16" key="1">
    <citation type="submission" date="2021-04" db="EMBL/GenBank/DDBJ databases">
        <title>Genome based classification of Actinospica acidithermotolerans sp. nov., an actinobacterium isolated from an Indonesian hot spring.</title>
        <authorList>
            <person name="Kusuma A.B."/>
            <person name="Putra K.E."/>
            <person name="Nafisah S."/>
            <person name="Loh J."/>
            <person name="Nouioui I."/>
            <person name="Goodfellow M."/>
        </authorList>
    </citation>
    <scope>NUCLEOTIDE SEQUENCE</scope>
    <source>
        <strain evidence="16">MGRD01-02</strain>
    </source>
</reference>
<evidence type="ECO:0000256" key="6">
    <source>
        <dbReference type="ARBA" id="ARBA00022475"/>
    </source>
</evidence>
<comment type="subcellular location">
    <subcellularLocation>
        <location evidence="2">Cell membrane</location>
        <topology evidence="2">Multi-pass membrane protein</topology>
    </subcellularLocation>
</comment>
<keyword evidence="9 13" id="KW-1133">Transmembrane helix</keyword>
<feature type="transmembrane region" description="Helical" evidence="13">
    <location>
        <begin position="275"/>
        <end position="298"/>
    </location>
</feature>
<dbReference type="AlphaFoldDB" id="A0A941E926"/>
<name>A0A941E926_9ACTN</name>
<gene>
    <name evidence="16" type="primary">ftsX</name>
    <name evidence="16" type="ORF">KDK95_13145</name>
</gene>
<evidence type="ECO:0000313" key="16">
    <source>
        <dbReference type="EMBL" id="MBR7827256.1"/>
    </source>
</evidence>
<organism evidence="16 17">
    <name type="scientific">Actinospica acidithermotolerans</name>
    <dbReference type="NCBI Taxonomy" id="2828514"/>
    <lineage>
        <taxon>Bacteria</taxon>
        <taxon>Bacillati</taxon>
        <taxon>Actinomycetota</taxon>
        <taxon>Actinomycetes</taxon>
        <taxon>Catenulisporales</taxon>
        <taxon>Actinospicaceae</taxon>
        <taxon>Actinospica</taxon>
    </lineage>
</organism>
<keyword evidence="7 12" id="KW-0132">Cell division</keyword>
<evidence type="ECO:0000256" key="2">
    <source>
        <dbReference type="ARBA" id="ARBA00004651"/>
    </source>
</evidence>
<dbReference type="Pfam" id="PF18075">
    <property type="entry name" value="FtsX_ECD"/>
    <property type="match status" value="1"/>
</dbReference>
<dbReference type="InterPro" id="IPR040690">
    <property type="entry name" value="FtsX_ECD"/>
</dbReference>
<dbReference type="RefSeq" id="WP_212518403.1">
    <property type="nucleotide sequence ID" value="NZ_JAGSOH010000031.1"/>
</dbReference>
<dbReference type="PIRSF" id="PIRSF003097">
    <property type="entry name" value="FtsX"/>
    <property type="match status" value="1"/>
</dbReference>
<dbReference type="GO" id="GO:0051301">
    <property type="term" value="P:cell division"/>
    <property type="evidence" value="ECO:0007669"/>
    <property type="project" value="UniProtKB-KW"/>
</dbReference>
<dbReference type="PANTHER" id="PTHR47755:SF1">
    <property type="entry name" value="CELL DIVISION PROTEIN FTSX"/>
    <property type="match status" value="1"/>
</dbReference>
<keyword evidence="6 12" id="KW-1003">Cell membrane</keyword>
<dbReference type="GO" id="GO:0005886">
    <property type="term" value="C:plasma membrane"/>
    <property type="evidence" value="ECO:0007669"/>
    <property type="project" value="UniProtKB-SubCell"/>
</dbReference>
<feature type="transmembrane region" description="Helical" evidence="13">
    <location>
        <begin position="21"/>
        <end position="42"/>
    </location>
</feature>
<dbReference type="InterPro" id="IPR047929">
    <property type="entry name" value="FtsX_actino"/>
</dbReference>
<evidence type="ECO:0000256" key="11">
    <source>
        <dbReference type="ARBA" id="ARBA00023306"/>
    </source>
</evidence>
<evidence type="ECO:0000256" key="4">
    <source>
        <dbReference type="ARBA" id="ARBA00011160"/>
    </source>
</evidence>
<dbReference type="Gene3D" id="3.30.70.3040">
    <property type="match status" value="1"/>
</dbReference>
<keyword evidence="10 12" id="KW-0472">Membrane</keyword>
<keyword evidence="8 13" id="KW-0812">Transmembrane</keyword>
<dbReference type="Pfam" id="PF02687">
    <property type="entry name" value="FtsX"/>
    <property type="match status" value="1"/>
</dbReference>
<evidence type="ECO:0000313" key="17">
    <source>
        <dbReference type="Proteomes" id="UP000676325"/>
    </source>
</evidence>
<comment type="subunit">
    <text evidence="4">Forms a membrane-associated complex with FtsE.</text>
</comment>
<accession>A0A941E926</accession>
<evidence type="ECO:0000256" key="3">
    <source>
        <dbReference type="ARBA" id="ARBA00007379"/>
    </source>
</evidence>
<dbReference type="InterPro" id="IPR004513">
    <property type="entry name" value="FtsX"/>
</dbReference>
<feature type="domain" description="ABC3 transporter permease C-terminal" evidence="14">
    <location>
        <begin position="185"/>
        <end position="298"/>
    </location>
</feature>
<evidence type="ECO:0000256" key="10">
    <source>
        <dbReference type="ARBA" id="ARBA00023136"/>
    </source>
</evidence>
<evidence type="ECO:0000256" key="13">
    <source>
        <dbReference type="SAM" id="Phobius"/>
    </source>
</evidence>